<dbReference type="Proteomes" id="UP000266188">
    <property type="component" value="Unassembled WGS sequence"/>
</dbReference>
<dbReference type="GO" id="GO:0061186">
    <property type="term" value="P:negative regulation of silent mating-type cassette heterochromatin formation"/>
    <property type="evidence" value="ECO:0007669"/>
    <property type="project" value="TreeGrafter"/>
</dbReference>
<dbReference type="PROSITE" id="PS50330">
    <property type="entry name" value="UIM"/>
    <property type="match status" value="1"/>
</dbReference>
<dbReference type="SMART" id="SM00249">
    <property type="entry name" value="PHD"/>
    <property type="match status" value="1"/>
</dbReference>
<feature type="region of interest" description="Disordered" evidence="4">
    <location>
        <begin position="1"/>
        <end position="142"/>
    </location>
</feature>
<dbReference type="Gene3D" id="3.30.40.10">
    <property type="entry name" value="Zinc/RING finger domain, C3HC4 (zinc finger)"/>
    <property type="match status" value="1"/>
</dbReference>
<evidence type="ECO:0000313" key="7">
    <source>
        <dbReference type="Proteomes" id="UP000266188"/>
    </source>
</evidence>
<dbReference type="Pfam" id="PF00628">
    <property type="entry name" value="PHD"/>
    <property type="match status" value="1"/>
</dbReference>
<dbReference type="PANTHER" id="PTHR47793:SF1">
    <property type="entry name" value="HISTONE DEACETYLASE COMPLEX SUBUNIT CTI6"/>
    <property type="match status" value="1"/>
</dbReference>
<evidence type="ECO:0000259" key="5">
    <source>
        <dbReference type="SMART" id="SM00249"/>
    </source>
</evidence>
<comment type="caution">
    <text evidence="6">The sequence shown here is derived from an EMBL/GenBank/DDBJ whole genome shotgun (WGS) entry which is preliminary data.</text>
</comment>
<dbReference type="InterPro" id="IPR019787">
    <property type="entry name" value="Znf_PHD-finger"/>
</dbReference>
<keyword evidence="2" id="KW-0863">Zinc-finger</keyword>
<dbReference type="InterPro" id="IPR001965">
    <property type="entry name" value="Znf_PHD"/>
</dbReference>
<dbReference type="InterPro" id="IPR053051">
    <property type="entry name" value="HDAC_complex_subunit"/>
</dbReference>
<dbReference type="InterPro" id="IPR013083">
    <property type="entry name" value="Znf_RING/FYVE/PHD"/>
</dbReference>
<dbReference type="PANTHER" id="PTHR47793">
    <property type="entry name" value="HISTONE DEACETYLASE COMPLEX SUBUNIT CTI6"/>
    <property type="match status" value="1"/>
</dbReference>
<organism evidence="6 7">
    <name type="scientific">Aspergillus sclerotialis</name>
    <dbReference type="NCBI Taxonomy" id="2070753"/>
    <lineage>
        <taxon>Eukaryota</taxon>
        <taxon>Fungi</taxon>
        <taxon>Dikarya</taxon>
        <taxon>Ascomycota</taxon>
        <taxon>Pezizomycotina</taxon>
        <taxon>Eurotiomycetes</taxon>
        <taxon>Eurotiomycetidae</taxon>
        <taxon>Eurotiales</taxon>
        <taxon>Aspergillaceae</taxon>
        <taxon>Aspergillus</taxon>
        <taxon>Aspergillus subgen. Polypaecilum</taxon>
    </lineage>
</organism>
<feature type="compositionally biased region" description="Basic and acidic residues" evidence="4">
    <location>
        <begin position="345"/>
        <end position="366"/>
    </location>
</feature>
<evidence type="ECO:0000313" key="6">
    <source>
        <dbReference type="EMBL" id="RJE25110.1"/>
    </source>
</evidence>
<keyword evidence="7" id="KW-1185">Reference proteome</keyword>
<evidence type="ECO:0000256" key="3">
    <source>
        <dbReference type="ARBA" id="ARBA00022833"/>
    </source>
</evidence>
<sequence>MSPRRSSRARTSQPSPAILQHANSSSSSGSQSRGERSTRSNHKITPPRRASTQRSQSIDDVDGGSKNDFPHTRQRHRTNDDHTDQASKHGDNEEDADEGDEEEEITRCLCGQQDYPGLPPSRRESLGRGGPAKNESAMNLHTDSSDLLSDDIGSMFIQCDNCQVWQHGGCVGIMDEAMSPDEYFCEECRKDLHRIRGESNGQRSSQYLPVAPSSPAVSSRASSRDNSKRAKDPRSRQSDSTTNPKRRSTMNSRDAAYDEEEQLKRAIEESKEETRASAEEVANRRGKRSRSDSEANKQTAKRQRTTSPSPPATSKRSNSMSQAASDDESKTKVATNSARKRAVRNQREKETKDAEEPEAEHPETANRRKGRSDKRKAEDSDHEAESPEKPAANDAEPSQPSPDTPAPVQEPAPRQPTRKSGRPPARRGGRLGRNQYTRDRDMNGNGDLNHLNSPRHGQSHDVGGDSPRGRANGAHLNGGDSVKPSRPRYMNPHRTTMTEMKRRVAAILEFISRLQVEMAVSGESASTPSGNGDLQNGETIKNMVDQIETAMATTGSDGGESGPATDGEAGSQPQKEKDFKDLSSVEMMDVLTRHLLKWQQEYGKFGER</sequence>
<dbReference type="InterPro" id="IPR003903">
    <property type="entry name" value="UIM_dom"/>
</dbReference>
<feature type="compositionally biased region" description="Pro residues" evidence="4">
    <location>
        <begin position="399"/>
        <end position="414"/>
    </location>
</feature>
<evidence type="ECO:0000256" key="4">
    <source>
        <dbReference type="SAM" id="MobiDB-lite"/>
    </source>
</evidence>
<keyword evidence="3" id="KW-0862">Zinc</keyword>
<feature type="compositionally biased region" description="Acidic residues" evidence="4">
    <location>
        <begin position="92"/>
        <end position="104"/>
    </location>
</feature>
<dbReference type="STRING" id="2070753.A0A3A2ZQY0"/>
<feature type="compositionally biased region" description="Basic and acidic residues" evidence="4">
    <location>
        <begin position="375"/>
        <end position="388"/>
    </location>
</feature>
<dbReference type="EMBL" id="MVGC01000058">
    <property type="protein sequence ID" value="RJE25110.1"/>
    <property type="molecule type" value="Genomic_DNA"/>
</dbReference>
<name>A0A3A2ZQY0_9EURO</name>
<feature type="region of interest" description="Disordered" evidence="4">
    <location>
        <begin position="197"/>
        <end position="497"/>
    </location>
</feature>
<dbReference type="GO" id="GO:0008270">
    <property type="term" value="F:zinc ion binding"/>
    <property type="evidence" value="ECO:0007669"/>
    <property type="project" value="UniProtKB-KW"/>
</dbReference>
<dbReference type="GO" id="GO:0061188">
    <property type="term" value="P:negative regulation of rDNA heterochromatin formation"/>
    <property type="evidence" value="ECO:0007669"/>
    <property type="project" value="TreeGrafter"/>
</dbReference>
<feature type="compositionally biased region" description="Basic and acidic residues" evidence="4">
    <location>
        <begin position="222"/>
        <end position="237"/>
    </location>
</feature>
<dbReference type="GO" id="GO:0033698">
    <property type="term" value="C:Rpd3L complex"/>
    <property type="evidence" value="ECO:0007669"/>
    <property type="project" value="TreeGrafter"/>
</dbReference>
<proteinExistence type="predicted"/>
<feature type="compositionally biased region" description="Basic and acidic residues" evidence="4">
    <location>
        <begin position="262"/>
        <end position="295"/>
    </location>
</feature>
<feature type="compositionally biased region" description="Low complexity" evidence="4">
    <location>
        <begin position="209"/>
        <end position="221"/>
    </location>
</feature>
<accession>A0A3A2ZQY0</accession>
<dbReference type="SUPFAM" id="SSF57903">
    <property type="entry name" value="FYVE/PHD zinc finger"/>
    <property type="match status" value="1"/>
</dbReference>
<protein>
    <submittedName>
        <fullName evidence="6">Transcriptional regulator Cti6</fullName>
    </submittedName>
</protein>
<dbReference type="OrthoDB" id="418595at2759"/>
<feature type="compositionally biased region" description="Basic residues" evidence="4">
    <location>
        <begin position="416"/>
        <end position="430"/>
    </location>
</feature>
<dbReference type="AlphaFoldDB" id="A0A3A2ZQY0"/>
<reference evidence="7" key="1">
    <citation type="submission" date="2017-02" db="EMBL/GenBank/DDBJ databases">
        <authorList>
            <person name="Tafer H."/>
            <person name="Lopandic K."/>
        </authorList>
    </citation>
    <scope>NUCLEOTIDE SEQUENCE [LARGE SCALE GENOMIC DNA]</scope>
    <source>
        <strain evidence="7">CBS 366.77</strain>
    </source>
</reference>
<gene>
    <name evidence="6" type="ORF">PHISCL_02581</name>
</gene>
<dbReference type="InterPro" id="IPR011011">
    <property type="entry name" value="Znf_FYVE_PHD"/>
</dbReference>
<dbReference type="GO" id="GO:0070210">
    <property type="term" value="C:Rpd3L-Expanded complex"/>
    <property type="evidence" value="ECO:0007669"/>
    <property type="project" value="TreeGrafter"/>
</dbReference>
<evidence type="ECO:0000256" key="1">
    <source>
        <dbReference type="ARBA" id="ARBA00022723"/>
    </source>
</evidence>
<evidence type="ECO:0000256" key="2">
    <source>
        <dbReference type="ARBA" id="ARBA00022771"/>
    </source>
</evidence>
<feature type="compositionally biased region" description="Polar residues" evidence="4">
    <location>
        <begin position="312"/>
        <end position="324"/>
    </location>
</feature>
<feature type="domain" description="Zinc finger PHD-type" evidence="5">
    <location>
        <begin position="107"/>
        <end position="189"/>
    </location>
</feature>
<feature type="compositionally biased region" description="Basic and acidic residues" evidence="4">
    <location>
        <begin position="63"/>
        <end position="91"/>
    </location>
</feature>
<keyword evidence="1" id="KW-0479">Metal-binding</keyword>
<feature type="region of interest" description="Disordered" evidence="4">
    <location>
        <begin position="551"/>
        <end position="582"/>
    </location>
</feature>